<evidence type="ECO:0000313" key="1">
    <source>
        <dbReference type="EMBL" id="BAQ45948.1"/>
    </source>
</evidence>
<reference evidence="2" key="2">
    <citation type="submission" date="2015-01" db="EMBL/GenBank/DDBJ databases">
        <title>Complete genome sequence of Methylobacterium aquaticum strain 22A.</title>
        <authorList>
            <person name="Tani A."/>
            <person name="Ogura Y."/>
            <person name="Hayashi T."/>
        </authorList>
    </citation>
    <scope>NUCLEOTIDE SEQUENCE [LARGE SCALE GENOMIC DNA]</scope>
    <source>
        <strain evidence="2">MA-22A</strain>
    </source>
</reference>
<gene>
    <name evidence="1" type="ORF">Maq22A_c13695</name>
</gene>
<dbReference type="RefSeq" id="WP_145984646.1">
    <property type="nucleotide sequence ID" value="NZ_AP014704.1"/>
</dbReference>
<evidence type="ECO:0000313" key="2">
    <source>
        <dbReference type="Proteomes" id="UP000061432"/>
    </source>
</evidence>
<dbReference type="PATRIC" id="fig|270351.10.peg.2636"/>
<dbReference type="STRING" id="270351.Maq22A_c13695"/>
<dbReference type="EMBL" id="AP014704">
    <property type="protein sequence ID" value="BAQ45948.1"/>
    <property type="molecule type" value="Genomic_DNA"/>
</dbReference>
<sequence>MQESVALLVREAATLDAVADALGTAASVLIDLGNRAGGRRLRRMGRDQRVKALMRRAQAASLLGRELSAAEATGL</sequence>
<accession>A0A0C6FBU6</accession>
<reference evidence="1 2" key="1">
    <citation type="journal article" date="2015" name="Genome Announc.">
        <title>Complete Genome Sequence of Methylobacterium aquaticum Strain 22A, Isolated from Racomitrium japonicum Moss.</title>
        <authorList>
            <person name="Tani A."/>
            <person name="Ogura Y."/>
            <person name="Hayashi T."/>
            <person name="Kimbara K."/>
        </authorList>
    </citation>
    <scope>NUCLEOTIDE SEQUENCE [LARGE SCALE GENOMIC DNA]</scope>
    <source>
        <strain evidence="1 2">MA-22A</strain>
    </source>
</reference>
<protein>
    <submittedName>
        <fullName evidence="1">Uncharacterized protein</fullName>
    </submittedName>
</protein>
<dbReference type="AlphaFoldDB" id="A0A0C6FBU6"/>
<organism evidence="1 2">
    <name type="scientific">Methylobacterium aquaticum</name>
    <dbReference type="NCBI Taxonomy" id="270351"/>
    <lineage>
        <taxon>Bacteria</taxon>
        <taxon>Pseudomonadati</taxon>
        <taxon>Pseudomonadota</taxon>
        <taxon>Alphaproteobacteria</taxon>
        <taxon>Hyphomicrobiales</taxon>
        <taxon>Methylobacteriaceae</taxon>
        <taxon>Methylobacterium</taxon>
    </lineage>
</organism>
<dbReference type="Proteomes" id="UP000061432">
    <property type="component" value="Chromosome"/>
</dbReference>
<proteinExistence type="predicted"/>
<name>A0A0C6FBU6_9HYPH</name>
<dbReference type="KEGG" id="maqu:Maq22A_c13695"/>